<dbReference type="RefSeq" id="WP_326703387.1">
    <property type="nucleotide sequence ID" value="NZ_CP108861.1"/>
</dbReference>
<dbReference type="PANTHER" id="PTHR11067:SF9">
    <property type="entry name" value="INOSINE TRIPHOSPHATE PYROPHOSPHATASE"/>
    <property type="match status" value="1"/>
</dbReference>
<comment type="similarity">
    <text evidence="1">Belongs to the HAM1 NTPase family.</text>
</comment>
<keyword evidence="4" id="KW-1185">Reference proteome</keyword>
<organism evidence="3 4">
    <name type="scientific">Streptomyces cyaneofuscatus</name>
    <dbReference type="NCBI Taxonomy" id="66883"/>
    <lineage>
        <taxon>Bacteria</taxon>
        <taxon>Bacillati</taxon>
        <taxon>Actinomycetota</taxon>
        <taxon>Actinomycetes</taxon>
        <taxon>Kitasatosporales</taxon>
        <taxon>Streptomycetaceae</taxon>
        <taxon>Streptomyces</taxon>
    </lineage>
</organism>
<dbReference type="Gene3D" id="3.90.950.10">
    <property type="match status" value="1"/>
</dbReference>
<dbReference type="SUPFAM" id="SSF52972">
    <property type="entry name" value="ITPase-like"/>
    <property type="match status" value="1"/>
</dbReference>
<evidence type="ECO:0000256" key="2">
    <source>
        <dbReference type="ARBA" id="ARBA00022801"/>
    </source>
</evidence>
<sequence>MSTSRHPAVRLASRNAIKFDETQGVFPDVSRLSLDLTEIQDTDPRVVVQHKLDQVAALNLDHPVIVEDTALSFHSWNGLPGALIAWFVEKLGPEGIWDLVAAAEDRRAVAVSAVGIVHRGRQATWSDSTEGLLVAPRGPAAGWTSIFEVAGTGQTLAEMSRATRHQVTMRRAPLLEAREWLDQVSATVDA</sequence>
<keyword evidence="2" id="KW-0378">Hydrolase</keyword>
<dbReference type="EMBL" id="CP109083">
    <property type="protein sequence ID" value="WSB10527.1"/>
    <property type="molecule type" value="Genomic_DNA"/>
</dbReference>
<gene>
    <name evidence="3" type="ORF">OG849_26405</name>
</gene>
<protein>
    <submittedName>
        <fullName evidence="3">Non-canonical purine NTP pyrophosphatase</fullName>
    </submittedName>
</protein>
<evidence type="ECO:0000313" key="4">
    <source>
        <dbReference type="Proteomes" id="UP001356428"/>
    </source>
</evidence>
<name>A0ABZ1F286_9ACTN</name>
<reference evidence="3 4" key="1">
    <citation type="submission" date="2022-10" db="EMBL/GenBank/DDBJ databases">
        <title>The complete genomes of actinobacterial strains from the NBC collection.</title>
        <authorList>
            <person name="Joergensen T.S."/>
            <person name="Alvarez Arevalo M."/>
            <person name="Sterndorff E.B."/>
            <person name="Faurdal D."/>
            <person name="Vuksanovic O."/>
            <person name="Mourched A.-S."/>
            <person name="Charusanti P."/>
            <person name="Shaw S."/>
            <person name="Blin K."/>
            <person name="Weber T."/>
        </authorList>
    </citation>
    <scope>NUCLEOTIDE SEQUENCE [LARGE SCALE GENOMIC DNA]</scope>
    <source>
        <strain evidence="3 4">NBC 01792</strain>
    </source>
</reference>
<dbReference type="InterPro" id="IPR029001">
    <property type="entry name" value="ITPase-like_fam"/>
</dbReference>
<dbReference type="InterPro" id="IPR002637">
    <property type="entry name" value="RdgB/HAM1"/>
</dbReference>
<evidence type="ECO:0000313" key="3">
    <source>
        <dbReference type="EMBL" id="WSB10527.1"/>
    </source>
</evidence>
<accession>A0ABZ1F286</accession>
<dbReference type="Proteomes" id="UP001356428">
    <property type="component" value="Chromosome"/>
</dbReference>
<evidence type="ECO:0000256" key="1">
    <source>
        <dbReference type="ARBA" id="ARBA00008023"/>
    </source>
</evidence>
<dbReference type="Pfam" id="PF01725">
    <property type="entry name" value="Ham1p_like"/>
    <property type="match status" value="1"/>
</dbReference>
<dbReference type="PANTHER" id="PTHR11067">
    <property type="entry name" value="INOSINE TRIPHOSPHATE PYROPHOSPHATASE/HAM1 PROTEIN"/>
    <property type="match status" value="1"/>
</dbReference>
<proteinExistence type="inferred from homology"/>